<dbReference type="Pfam" id="PF03374">
    <property type="entry name" value="ANT"/>
    <property type="match status" value="1"/>
</dbReference>
<proteinExistence type="predicted"/>
<gene>
    <name evidence="2" type="ORF">ACFPM8_11790</name>
</gene>
<dbReference type="SMART" id="SM01040">
    <property type="entry name" value="Bro-N"/>
    <property type="match status" value="1"/>
</dbReference>
<evidence type="ECO:0000313" key="3">
    <source>
        <dbReference type="Proteomes" id="UP001596045"/>
    </source>
</evidence>
<dbReference type="InterPro" id="IPR005039">
    <property type="entry name" value="Ant_C"/>
</dbReference>
<evidence type="ECO:0000259" key="1">
    <source>
        <dbReference type="PROSITE" id="PS51750"/>
    </source>
</evidence>
<name>A0ABW0M9A5_9BURK</name>
<dbReference type="Proteomes" id="UP001596045">
    <property type="component" value="Unassembled WGS sequence"/>
</dbReference>
<keyword evidence="3" id="KW-1185">Reference proteome</keyword>
<organism evidence="2 3">
    <name type="scientific">Paraherbaspirillum soli</name>
    <dbReference type="NCBI Taxonomy" id="631222"/>
    <lineage>
        <taxon>Bacteria</taxon>
        <taxon>Pseudomonadati</taxon>
        <taxon>Pseudomonadota</taxon>
        <taxon>Betaproteobacteria</taxon>
        <taxon>Burkholderiales</taxon>
        <taxon>Oxalobacteraceae</taxon>
        <taxon>Paraherbaspirillum</taxon>
    </lineage>
</organism>
<dbReference type="RefSeq" id="WP_378997747.1">
    <property type="nucleotide sequence ID" value="NZ_JBHSMT010000021.1"/>
</dbReference>
<dbReference type="InterPro" id="IPR003497">
    <property type="entry name" value="BRO_N_domain"/>
</dbReference>
<reference evidence="3" key="1">
    <citation type="journal article" date="2019" name="Int. J. Syst. Evol. Microbiol.">
        <title>The Global Catalogue of Microorganisms (GCM) 10K type strain sequencing project: providing services to taxonomists for standard genome sequencing and annotation.</title>
        <authorList>
            <consortium name="The Broad Institute Genomics Platform"/>
            <consortium name="The Broad Institute Genome Sequencing Center for Infectious Disease"/>
            <person name="Wu L."/>
            <person name="Ma J."/>
        </authorList>
    </citation>
    <scope>NUCLEOTIDE SEQUENCE [LARGE SCALE GENOMIC DNA]</scope>
    <source>
        <strain evidence="3">JCM 17066</strain>
    </source>
</reference>
<accession>A0ABW0M9A5</accession>
<comment type="caution">
    <text evidence="2">The sequence shown here is derived from an EMBL/GenBank/DDBJ whole genome shotgun (WGS) entry which is preliminary data.</text>
</comment>
<dbReference type="PROSITE" id="PS51750">
    <property type="entry name" value="BRO_N"/>
    <property type="match status" value="1"/>
</dbReference>
<evidence type="ECO:0000313" key="2">
    <source>
        <dbReference type="EMBL" id="MFC5474635.1"/>
    </source>
</evidence>
<dbReference type="Pfam" id="PF02498">
    <property type="entry name" value="Bro-N"/>
    <property type="match status" value="1"/>
</dbReference>
<dbReference type="PANTHER" id="PTHR36180">
    <property type="entry name" value="DNA-BINDING PROTEIN-RELATED-RELATED"/>
    <property type="match status" value="1"/>
</dbReference>
<dbReference type="PANTHER" id="PTHR36180:SF2">
    <property type="entry name" value="BRO FAMILY PROTEIN"/>
    <property type="match status" value="1"/>
</dbReference>
<feature type="domain" description="Bro-N" evidence="1">
    <location>
        <begin position="1"/>
        <end position="106"/>
    </location>
</feature>
<protein>
    <submittedName>
        <fullName evidence="2">BRO family protein</fullName>
    </submittedName>
</protein>
<sequence length="248" mass="27514">MSTQATFTFVPGLTLRVATGTDNNPWFAATDIAAVLGIKNPSEALTRLTDEQRCLSLTETSGGKRRLAMVSEAGLYALVLRSRKPIAQEFRTWVTSIVLPAIRKDGAYVMGEEKVATGEMSEDELIFKGFTALKAKAERLMQELKAAQPAVEFHESYINSAGTQTLTEVAKALGIPSKMFFDFLQSDGVLYRRSKRTPLLPKSVHAKRGYFEIKQDISNSGFSKPQTRVTPAGYVWLSECYGYMGRRH</sequence>
<dbReference type="EMBL" id="JBHSMT010000021">
    <property type="protein sequence ID" value="MFC5474635.1"/>
    <property type="molecule type" value="Genomic_DNA"/>
</dbReference>